<evidence type="ECO:0008006" key="2">
    <source>
        <dbReference type="Google" id="ProtNLM"/>
    </source>
</evidence>
<name>A0A3B0UHI5_9ZZZZ</name>
<dbReference type="Pfam" id="PF01546">
    <property type="entry name" value="Peptidase_M20"/>
    <property type="match status" value="1"/>
</dbReference>
<proteinExistence type="predicted"/>
<sequence>MPEIKEIKGAVTAMAEELVKMRQHLHAHPELSFQEKKTAEYISGQLTLWGIEHQSNVAGHGITGLIKGRHPDKKVVALRADMDALPILEKNETPYKSLSHGVMHACGHDVHTTCLLGAIKILHERKSDFEGTVKFIFQP</sequence>
<dbReference type="InterPro" id="IPR002933">
    <property type="entry name" value="Peptidase_M20"/>
</dbReference>
<organism evidence="1">
    <name type="scientific">hydrothermal vent metagenome</name>
    <dbReference type="NCBI Taxonomy" id="652676"/>
    <lineage>
        <taxon>unclassified sequences</taxon>
        <taxon>metagenomes</taxon>
        <taxon>ecological metagenomes</taxon>
    </lineage>
</organism>
<dbReference type="AlphaFoldDB" id="A0A3B0UHI5"/>
<accession>A0A3B0UHI5</accession>
<protein>
    <recommendedName>
        <fullName evidence="2">Amidohydrolase</fullName>
    </recommendedName>
</protein>
<dbReference type="PANTHER" id="PTHR11014">
    <property type="entry name" value="PEPTIDASE M20 FAMILY MEMBER"/>
    <property type="match status" value="1"/>
</dbReference>
<dbReference type="EMBL" id="UOET01000161">
    <property type="protein sequence ID" value="VAW27813.1"/>
    <property type="molecule type" value="Genomic_DNA"/>
</dbReference>
<dbReference type="GO" id="GO:0016787">
    <property type="term" value="F:hydrolase activity"/>
    <property type="evidence" value="ECO:0007669"/>
    <property type="project" value="InterPro"/>
</dbReference>
<feature type="non-terminal residue" evidence="1">
    <location>
        <position position="139"/>
    </location>
</feature>
<evidence type="ECO:0000313" key="1">
    <source>
        <dbReference type="EMBL" id="VAW27813.1"/>
    </source>
</evidence>
<dbReference type="InterPro" id="IPR017439">
    <property type="entry name" value="Amidohydrolase"/>
</dbReference>
<gene>
    <name evidence="1" type="ORF">MNBD_BACTEROID07-1840</name>
</gene>
<dbReference type="PANTHER" id="PTHR11014:SF63">
    <property type="entry name" value="METALLOPEPTIDASE, PUTATIVE (AFU_ORTHOLOGUE AFUA_6G09600)-RELATED"/>
    <property type="match status" value="1"/>
</dbReference>
<reference evidence="1" key="1">
    <citation type="submission" date="2018-06" db="EMBL/GenBank/DDBJ databases">
        <authorList>
            <person name="Zhirakovskaya E."/>
        </authorList>
    </citation>
    <scope>NUCLEOTIDE SEQUENCE</scope>
</reference>
<dbReference type="Gene3D" id="3.40.630.10">
    <property type="entry name" value="Zn peptidases"/>
    <property type="match status" value="1"/>
</dbReference>
<dbReference type="SUPFAM" id="SSF53187">
    <property type="entry name" value="Zn-dependent exopeptidases"/>
    <property type="match status" value="1"/>
</dbReference>